<feature type="chain" id="PRO_5035836372" evidence="1">
    <location>
        <begin position="20"/>
        <end position="343"/>
    </location>
</feature>
<name>A0A8S9SPY8_BRACR</name>
<reference evidence="2" key="1">
    <citation type="submission" date="2019-12" db="EMBL/GenBank/DDBJ databases">
        <title>Genome sequencing and annotation of Brassica cretica.</title>
        <authorList>
            <person name="Studholme D.J."/>
            <person name="Sarris P."/>
        </authorList>
    </citation>
    <scope>NUCLEOTIDE SEQUENCE</scope>
    <source>
        <strain evidence="2">PFS-109/04</strain>
        <tissue evidence="2">Leaf</tissue>
    </source>
</reference>
<gene>
    <name evidence="2" type="ORF">F2Q69_00036782</name>
</gene>
<dbReference type="EMBL" id="QGKX02000004">
    <property type="protein sequence ID" value="KAF3602989.1"/>
    <property type="molecule type" value="Genomic_DNA"/>
</dbReference>
<evidence type="ECO:0000313" key="2">
    <source>
        <dbReference type="EMBL" id="KAF3602989.1"/>
    </source>
</evidence>
<evidence type="ECO:0000256" key="1">
    <source>
        <dbReference type="SAM" id="SignalP"/>
    </source>
</evidence>
<protein>
    <submittedName>
        <fullName evidence="2">Uncharacterized protein</fullName>
    </submittedName>
</protein>
<accession>A0A8S9SPY8</accession>
<comment type="caution">
    <text evidence="2">The sequence shown here is derived from an EMBL/GenBank/DDBJ whole genome shotgun (WGS) entry which is preliminary data.</text>
</comment>
<dbReference type="Proteomes" id="UP000712600">
    <property type="component" value="Unassembled WGS sequence"/>
</dbReference>
<evidence type="ECO:0000313" key="3">
    <source>
        <dbReference type="Proteomes" id="UP000712600"/>
    </source>
</evidence>
<feature type="signal peptide" evidence="1">
    <location>
        <begin position="1"/>
        <end position="19"/>
    </location>
</feature>
<dbReference type="AlphaFoldDB" id="A0A8S9SPY8"/>
<proteinExistence type="predicted"/>
<sequence>MRKTLSILEELIFTLMNLASTITDSSPDVRLIPSPPQLPSPQSLRAGVGCGRSRVRPESGACTFDFGGVKLKLQICLDLACFEIVDLDPQDQQLGGESVAVRPMSSLVRRYVYNTFGFKHGPFGSIYDVLSVFGSFRKMQLLACLFQAAGHVLLLDWTTSKQFLSHSYWMLWWLATKLARPKPSHERILQPINSRPPPLEGEGRLEYRQTSIIEFTRPVSTNFGNVHPVPKSLNGETRKATDFQLGMICEGPTLGWSVSSSVTASLLAFPSRSRCSLGCTVFRLNKCSGSLVLKLSRFRTEIVAEMVDFGGGGRVERMLRGGDQEKEIMESSIGLLKDTLEVV</sequence>
<organism evidence="2 3">
    <name type="scientific">Brassica cretica</name>
    <name type="common">Mustard</name>
    <dbReference type="NCBI Taxonomy" id="69181"/>
    <lineage>
        <taxon>Eukaryota</taxon>
        <taxon>Viridiplantae</taxon>
        <taxon>Streptophyta</taxon>
        <taxon>Embryophyta</taxon>
        <taxon>Tracheophyta</taxon>
        <taxon>Spermatophyta</taxon>
        <taxon>Magnoliopsida</taxon>
        <taxon>eudicotyledons</taxon>
        <taxon>Gunneridae</taxon>
        <taxon>Pentapetalae</taxon>
        <taxon>rosids</taxon>
        <taxon>malvids</taxon>
        <taxon>Brassicales</taxon>
        <taxon>Brassicaceae</taxon>
        <taxon>Brassiceae</taxon>
        <taxon>Brassica</taxon>
    </lineage>
</organism>
<keyword evidence="1" id="KW-0732">Signal</keyword>